<dbReference type="GO" id="GO:0016787">
    <property type="term" value="F:hydrolase activity"/>
    <property type="evidence" value="ECO:0007669"/>
    <property type="project" value="UniProtKB-KW"/>
</dbReference>
<feature type="region of interest" description="Disordered" evidence="8">
    <location>
        <begin position="403"/>
        <end position="459"/>
    </location>
</feature>
<keyword evidence="2 7" id="KW-0378">Hydrolase</keyword>
<evidence type="ECO:0000256" key="5">
    <source>
        <dbReference type="ARBA" id="ARBA00038437"/>
    </source>
</evidence>
<feature type="compositionally biased region" description="Gly residues" evidence="8">
    <location>
        <begin position="429"/>
        <end position="441"/>
    </location>
</feature>
<evidence type="ECO:0008006" key="14">
    <source>
        <dbReference type="Google" id="ProtNLM"/>
    </source>
</evidence>
<dbReference type="Gene3D" id="3.40.50.300">
    <property type="entry name" value="P-loop containing nucleotide triphosphate hydrolases"/>
    <property type="match status" value="2"/>
</dbReference>
<name>A0A2M7XE88_9BACT</name>
<dbReference type="AlphaFoldDB" id="A0A2M7XE88"/>
<evidence type="ECO:0000259" key="10">
    <source>
        <dbReference type="PROSITE" id="PS51194"/>
    </source>
</evidence>
<evidence type="ECO:0000256" key="2">
    <source>
        <dbReference type="ARBA" id="ARBA00022801"/>
    </source>
</evidence>
<evidence type="ECO:0000256" key="3">
    <source>
        <dbReference type="ARBA" id="ARBA00022806"/>
    </source>
</evidence>
<dbReference type="InterPro" id="IPR001650">
    <property type="entry name" value="Helicase_C-like"/>
</dbReference>
<evidence type="ECO:0000256" key="4">
    <source>
        <dbReference type="ARBA" id="ARBA00022840"/>
    </source>
</evidence>
<dbReference type="PROSITE" id="PS51192">
    <property type="entry name" value="HELICASE_ATP_BIND_1"/>
    <property type="match status" value="1"/>
</dbReference>
<dbReference type="InterPro" id="IPR027417">
    <property type="entry name" value="P-loop_NTPase"/>
</dbReference>
<evidence type="ECO:0000256" key="1">
    <source>
        <dbReference type="ARBA" id="ARBA00022741"/>
    </source>
</evidence>
<feature type="domain" description="DEAD-box RNA helicase Q" evidence="11">
    <location>
        <begin position="40"/>
        <end position="68"/>
    </location>
</feature>
<evidence type="ECO:0000313" key="13">
    <source>
        <dbReference type="Proteomes" id="UP000229385"/>
    </source>
</evidence>
<keyword evidence="1 7" id="KW-0547">Nucleotide-binding</keyword>
<dbReference type="PROSITE" id="PS51194">
    <property type="entry name" value="HELICASE_CTER"/>
    <property type="match status" value="1"/>
</dbReference>
<keyword evidence="3 7" id="KW-0347">Helicase</keyword>
<dbReference type="EMBL" id="PFWU01000009">
    <property type="protein sequence ID" value="PJA46155.1"/>
    <property type="molecule type" value="Genomic_DNA"/>
</dbReference>
<keyword evidence="4 7" id="KW-0067">ATP-binding</keyword>
<feature type="compositionally biased region" description="Gly residues" evidence="8">
    <location>
        <begin position="450"/>
        <end position="459"/>
    </location>
</feature>
<dbReference type="GO" id="GO:0003724">
    <property type="term" value="F:RNA helicase activity"/>
    <property type="evidence" value="ECO:0007669"/>
    <property type="project" value="InterPro"/>
</dbReference>
<feature type="domain" description="Helicase C-terminal" evidence="10">
    <location>
        <begin position="266"/>
        <end position="411"/>
    </location>
</feature>
<evidence type="ECO:0000259" key="11">
    <source>
        <dbReference type="PROSITE" id="PS51195"/>
    </source>
</evidence>
<dbReference type="PROSITE" id="PS51195">
    <property type="entry name" value="Q_MOTIF"/>
    <property type="match status" value="1"/>
</dbReference>
<dbReference type="InterPro" id="IPR044742">
    <property type="entry name" value="DEAD/DEAH_RhlB"/>
</dbReference>
<dbReference type="SMART" id="SM00490">
    <property type="entry name" value="HELICc"/>
    <property type="match status" value="1"/>
</dbReference>
<comment type="caution">
    <text evidence="12">The sequence shown here is derived from an EMBL/GenBank/DDBJ whole genome shotgun (WGS) entry which is preliminary data.</text>
</comment>
<dbReference type="CDD" id="cd18787">
    <property type="entry name" value="SF2_C_DEAD"/>
    <property type="match status" value="1"/>
</dbReference>
<dbReference type="GO" id="GO:0005524">
    <property type="term" value="F:ATP binding"/>
    <property type="evidence" value="ECO:0007669"/>
    <property type="project" value="UniProtKB-KW"/>
</dbReference>
<evidence type="ECO:0000313" key="12">
    <source>
        <dbReference type="EMBL" id="PJA46155.1"/>
    </source>
</evidence>
<sequence>MPTLMQSVTKLNQIPDTTRPCLMMRVMKPLNMSRLEETDKTFRGLGIAPDLLKRLDELKFIHPTPIQRKAIPIAVQGDDVIGIAQTGTGKTLAFSLPALQRVAATKKTCLVLTPTRELALQVEETMHKLGSPFGLRTAAVIGGVSIHRQIQALKKKPHAIVATPGRLIDLVNQKKVNLSMVGILILDEADRMLDMGFEPQIKKILAVVPKERQTLLFSATMPESITQIAQKYMQKPLRVEVARAGTTAERVEQEVFIVPKSEKIKLVESLLQEYKGTVLIFSRTKHGAKNIAQKIRGMGHSATELHSNRSLAQRKKSLEGFKNGEFRILVATDIVARGIDVTDIELVLNYDLPDNPDDYVHRIGRTARAGSSGKAISFVVPDQKRDLGAIERLIRTKIRVGDLPEGIDPHAQGRDEVNRPGDDRRQSGGHSGGRSRGGRTGGFKRSGAKRSGGGQRRSN</sequence>
<comment type="similarity">
    <text evidence="5 7">Belongs to the DEAD box helicase family.</text>
</comment>
<dbReference type="InterPro" id="IPR011545">
    <property type="entry name" value="DEAD/DEAH_box_helicase_dom"/>
</dbReference>
<evidence type="ECO:0000256" key="8">
    <source>
        <dbReference type="SAM" id="MobiDB-lite"/>
    </source>
</evidence>
<gene>
    <name evidence="12" type="ORF">CO174_00750</name>
</gene>
<proteinExistence type="inferred from homology"/>
<dbReference type="PANTHER" id="PTHR47959:SF13">
    <property type="entry name" value="ATP-DEPENDENT RNA HELICASE RHLE"/>
    <property type="match status" value="1"/>
</dbReference>
<dbReference type="GO" id="GO:0005829">
    <property type="term" value="C:cytosol"/>
    <property type="evidence" value="ECO:0007669"/>
    <property type="project" value="TreeGrafter"/>
</dbReference>
<dbReference type="PANTHER" id="PTHR47959">
    <property type="entry name" value="ATP-DEPENDENT RNA HELICASE RHLE-RELATED"/>
    <property type="match status" value="1"/>
</dbReference>
<reference evidence="13" key="1">
    <citation type="submission" date="2017-09" db="EMBL/GenBank/DDBJ databases">
        <title>Depth-based differentiation of microbial function through sediment-hosted aquifers and enrichment of novel symbionts in the deep terrestrial subsurface.</title>
        <authorList>
            <person name="Probst A.J."/>
            <person name="Ladd B."/>
            <person name="Jarett J.K."/>
            <person name="Geller-Mcgrath D.E."/>
            <person name="Sieber C.M.K."/>
            <person name="Emerson J.B."/>
            <person name="Anantharaman K."/>
            <person name="Thomas B.C."/>
            <person name="Malmstrom R."/>
            <person name="Stieglmeier M."/>
            <person name="Klingl A."/>
            <person name="Woyke T."/>
            <person name="Ryan C.M."/>
            <person name="Banfield J.F."/>
        </authorList>
    </citation>
    <scope>NUCLEOTIDE SEQUENCE [LARGE SCALE GENOMIC DNA]</scope>
</reference>
<dbReference type="SUPFAM" id="SSF52540">
    <property type="entry name" value="P-loop containing nucleoside triphosphate hydrolases"/>
    <property type="match status" value="1"/>
</dbReference>
<dbReference type="InterPro" id="IPR000629">
    <property type="entry name" value="RNA-helicase_DEAD-box_CS"/>
</dbReference>
<protein>
    <recommendedName>
        <fullName evidence="14">DEAD/DEAH box helicase</fullName>
    </recommendedName>
</protein>
<dbReference type="GO" id="GO:0003676">
    <property type="term" value="F:nucleic acid binding"/>
    <property type="evidence" value="ECO:0007669"/>
    <property type="project" value="InterPro"/>
</dbReference>
<feature type="short sequence motif" description="Q motif" evidence="6">
    <location>
        <begin position="40"/>
        <end position="68"/>
    </location>
</feature>
<dbReference type="InterPro" id="IPR014001">
    <property type="entry name" value="Helicase_ATP-bd"/>
</dbReference>
<feature type="domain" description="Helicase ATP-binding" evidence="9">
    <location>
        <begin position="71"/>
        <end position="239"/>
    </location>
</feature>
<evidence type="ECO:0000256" key="7">
    <source>
        <dbReference type="RuleBase" id="RU000492"/>
    </source>
</evidence>
<dbReference type="Pfam" id="PF00271">
    <property type="entry name" value="Helicase_C"/>
    <property type="match status" value="1"/>
</dbReference>
<dbReference type="Pfam" id="PF00270">
    <property type="entry name" value="DEAD"/>
    <property type="match status" value="1"/>
</dbReference>
<dbReference type="InterPro" id="IPR014014">
    <property type="entry name" value="RNA_helicase_DEAD_Q_motif"/>
</dbReference>
<feature type="compositionally biased region" description="Basic and acidic residues" evidence="8">
    <location>
        <begin position="403"/>
        <end position="426"/>
    </location>
</feature>
<dbReference type="PROSITE" id="PS00039">
    <property type="entry name" value="DEAD_ATP_HELICASE"/>
    <property type="match status" value="1"/>
</dbReference>
<evidence type="ECO:0000256" key="6">
    <source>
        <dbReference type="PROSITE-ProRule" id="PRU00552"/>
    </source>
</evidence>
<dbReference type="SMART" id="SM00487">
    <property type="entry name" value="DEXDc"/>
    <property type="match status" value="1"/>
</dbReference>
<dbReference type="CDD" id="cd00268">
    <property type="entry name" value="DEADc"/>
    <property type="match status" value="1"/>
</dbReference>
<dbReference type="Proteomes" id="UP000229385">
    <property type="component" value="Unassembled WGS sequence"/>
</dbReference>
<accession>A0A2M7XE88</accession>
<dbReference type="InterPro" id="IPR050079">
    <property type="entry name" value="DEAD_box_RNA_helicase"/>
</dbReference>
<evidence type="ECO:0000259" key="9">
    <source>
        <dbReference type="PROSITE" id="PS51192"/>
    </source>
</evidence>
<organism evidence="12 13">
    <name type="scientific">Candidatus Uhrbacteria bacterium CG_4_9_14_3_um_filter_50_9</name>
    <dbReference type="NCBI Taxonomy" id="1975035"/>
    <lineage>
        <taxon>Bacteria</taxon>
        <taxon>Candidatus Uhriibacteriota</taxon>
    </lineage>
</organism>